<dbReference type="InterPro" id="IPR049152">
    <property type="entry name" value="EFR3-like_ARM"/>
</dbReference>
<keyword evidence="3" id="KW-1185">Reference proteome</keyword>
<dbReference type="PANTHER" id="PTHR46087">
    <property type="entry name" value="PUTATIVE, EXPRESSED-RELATED"/>
    <property type="match status" value="1"/>
</dbReference>
<dbReference type="PANTHER" id="PTHR46087:SF11">
    <property type="entry name" value="PROTEIN SEMI-ROLLED LEAF 2"/>
    <property type="match status" value="1"/>
</dbReference>
<protein>
    <recommendedName>
        <fullName evidence="4">ARM repeat superfamily protein</fullName>
    </recommendedName>
</protein>
<reference evidence="2 3" key="1">
    <citation type="journal article" date="2023" name="Hortic Res">
        <title>Pangenome of water caltrop reveals structural variations and asymmetric subgenome divergence after allopolyploidization.</title>
        <authorList>
            <person name="Zhang X."/>
            <person name="Chen Y."/>
            <person name="Wang L."/>
            <person name="Yuan Y."/>
            <person name="Fang M."/>
            <person name="Shi L."/>
            <person name="Lu R."/>
            <person name="Comes H.P."/>
            <person name="Ma Y."/>
            <person name="Chen Y."/>
            <person name="Huang G."/>
            <person name="Zhou Y."/>
            <person name="Zheng Z."/>
            <person name="Qiu Y."/>
        </authorList>
    </citation>
    <scope>NUCLEOTIDE SEQUENCE [LARGE SCALE GENOMIC DNA]</scope>
    <source>
        <strain evidence="2">F231</strain>
    </source>
</reference>
<dbReference type="AlphaFoldDB" id="A0AAN7MBK1"/>
<evidence type="ECO:0000313" key="3">
    <source>
        <dbReference type="Proteomes" id="UP001346149"/>
    </source>
</evidence>
<proteinExistence type="predicted"/>
<dbReference type="InterPro" id="IPR055296">
    <property type="entry name" value="SRL2-like"/>
</dbReference>
<feature type="region of interest" description="Disordered" evidence="1">
    <location>
        <begin position="621"/>
        <end position="646"/>
    </location>
</feature>
<gene>
    <name evidence="2" type="ORF">SAY86_000145</name>
</gene>
<dbReference type="EMBL" id="JAXQNO010000002">
    <property type="protein sequence ID" value="KAK4801942.1"/>
    <property type="molecule type" value="Genomic_DNA"/>
</dbReference>
<evidence type="ECO:0000313" key="2">
    <source>
        <dbReference type="EMBL" id="KAK4801942.1"/>
    </source>
</evidence>
<feature type="compositionally biased region" description="Basic and acidic residues" evidence="1">
    <location>
        <begin position="626"/>
        <end position="638"/>
    </location>
</feature>
<comment type="caution">
    <text evidence="2">The sequence shown here is derived from an EMBL/GenBank/DDBJ whole genome shotgun (WGS) entry which is preliminary data.</text>
</comment>
<name>A0AAN7MBK1_TRANT</name>
<sequence>MQEEKLNLTWSHFRSSSSMIDGEEAAGVPSSETLGLYCSSFFPDPWEDLASPQIYCFWRVKEMGVISRRMFPACESMCVCCPALRSSSRQPVKRYKKLLADIFPKSSDGSSSERKIVKLCEYAARNPFRIPKIVSYLEERCCKELRSGHVRFINIVMETYNKLLSICKEQMAYFAVSLLSVVTELLDNNQQDTLPILSCQTLTRFIYCQTDTTYAHNIEKYVHKVCALVDGGDTKPQLRASVLQCLSAMVWFMANYSYIFVGFDEIVHVTLDNYDPDTHADHSEEGEVPHHNWVDEVVRSEGRMGEDGSPSFFISRQRPEKKDPSFLTGEEMEMPKIWAQICLQRMAQLAEESTTTMRRILDPMFIYFDSGCHWSRQQGLAFAVLSDMIFMVENSVNRQSMLAAVIRHLDHKNVLHDPQLKSYIVKVGTSLARQIRLETSIADVGFVSDLCRHLRKCLQVTVESIEEQETNLNASLQNSIEECLLEIAKGIGDARPLLDLMAITLEKLPPGGMVASAIIGSSMILAHMISLVSISSQNQQVFPEELLIQIMQAMLHADPYVRVGAHQLFSVLLIPTSAHPKHEITSLRASCLYEPRRWQSSKSSALASLTARLEKLRKGKNGTILPEKHQSSMQDDFKGTSSPNEDCRQGFAHKNSPNFYRMSETIQEPYILKFNEDQISQLLSAFWLQANLHDNLPSNYEAIAHSYVITLLSSRLLNPSSNLVICMFQLPLVLKNTCLDLTSGMLPASRCRSIFTLSMSMLMLAAKIYLILDLIDLLKSLDPQDIDPYLGISKEFQVYVRSQVDLREYGSVMDNQLASFSLDRLQKKVNESEMTVLDILVQNLHNITELEEADVRKQLSESFTPDDAFMFAPQLILDLGPNQMRSHSKNTDSFDQEFTSNSSVEDDVMSEGSIDLSHSAPKVSSPSISNVIGIRQLLESVSLYLPIPFLLSNVFFLLLLNKIAVICSSGTCGGQSRGRDVSFLLPSSIQCHDQPM</sequence>
<evidence type="ECO:0000256" key="1">
    <source>
        <dbReference type="SAM" id="MobiDB-lite"/>
    </source>
</evidence>
<evidence type="ECO:0008006" key="4">
    <source>
        <dbReference type="Google" id="ProtNLM"/>
    </source>
</evidence>
<dbReference type="SUPFAM" id="SSF48371">
    <property type="entry name" value="ARM repeat"/>
    <property type="match status" value="1"/>
</dbReference>
<organism evidence="2 3">
    <name type="scientific">Trapa natans</name>
    <name type="common">Water chestnut</name>
    <dbReference type="NCBI Taxonomy" id="22666"/>
    <lineage>
        <taxon>Eukaryota</taxon>
        <taxon>Viridiplantae</taxon>
        <taxon>Streptophyta</taxon>
        <taxon>Embryophyta</taxon>
        <taxon>Tracheophyta</taxon>
        <taxon>Spermatophyta</taxon>
        <taxon>Magnoliopsida</taxon>
        <taxon>eudicotyledons</taxon>
        <taxon>Gunneridae</taxon>
        <taxon>Pentapetalae</taxon>
        <taxon>rosids</taxon>
        <taxon>malvids</taxon>
        <taxon>Myrtales</taxon>
        <taxon>Lythraceae</taxon>
        <taxon>Trapa</taxon>
    </lineage>
</organism>
<dbReference type="InterPro" id="IPR016024">
    <property type="entry name" value="ARM-type_fold"/>
</dbReference>
<accession>A0AAN7MBK1</accession>
<dbReference type="Pfam" id="PF21052">
    <property type="entry name" value="EFR3_ARM"/>
    <property type="match status" value="1"/>
</dbReference>
<dbReference type="Proteomes" id="UP001346149">
    <property type="component" value="Unassembled WGS sequence"/>
</dbReference>